<keyword evidence="2" id="KW-1185">Reference proteome</keyword>
<protein>
    <submittedName>
        <fullName evidence="1">Uncharacterized protein</fullName>
    </submittedName>
</protein>
<sequence length="98" mass="11264">MSNIHFVLQSSEQNKRILHRSNKSSEKVTEKQNKSLSVYRPHQLMNRAAQLVTACHLRLKEQSAVVTNLELKKLLGTLLNVIKFEMDTFPTLFIGIET</sequence>
<accession>A0A8X7WC82</accession>
<evidence type="ECO:0000313" key="1">
    <source>
        <dbReference type="EMBL" id="KAG2326989.1"/>
    </source>
</evidence>
<evidence type="ECO:0000313" key="2">
    <source>
        <dbReference type="Proteomes" id="UP000886595"/>
    </source>
</evidence>
<name>A0A8X7WC82_BRACI</name>
<dbReference type="EMBL" id="JAAMPC010000002">
    <property type="protein sequence ID" value="KAG2326989.1"/>
    <property type="molecule type" value="Genomic_DNA"/>
</dbReference>
<reference evidence="1 2" key="1">
    <citation type="submission" date="2020-02" db="EMBL/GenBank/DDBJ databases">
        <authorList>
            <person name="Ma Q."/>
            <person name="Huang Y."/>
            <person name="Song X."/>
            <person name="Pei D."/>
        </authorList>
    </citation>
    <scope>NUCLEOTIDE SEQUENCE [LARGE SCALE GENOMIC DNA]</scope>
    <source>
        <strain evidence="1">Sxm20200214</strain>
        <tissue evidence="1">Leaf</tissue>
    </source>
</reference>
<proteinExistence type="predicted"/>
<organism evidence="1 2">
    <name type="scientific">Brassica carinata</name>
    <name type="common">Ethiopian mustard</name>
    <name type="synonym">Abyssinian cabbage</name>
    <dbReference type="NCBI Taxonomy" id="52824"/>
    <lineage>
        <taxon>Eukaryota</taxon>
        <taxon>Viridiplantae</taxon>
        <taxon>Streptophyta</taxon>
        <taxon>Embryophyta</taxon>
        <taxon>Tracheophyta</taxon>
        <taxon>Spermatophyta</taxon>
        <taxon>Magnoliopsida</taxon>
        <taxon>eudicotyledons</taxon>
        <taxon>Gunneridae</taxon>
        <taxon>Pentapetalae</taxon>
        <taxon>rosids</taxon>
        <taxon>malvids</taxon>
        <taxon>Brassicales</taxon>
        <taxon>Brassicaceae</taxon>
        <taxon>Brassiceae</taxon>
        <taxon>Brassica</taxon>
    </lineage>
</organism>
<gene>
    <name evidence="1" type="ORF">Bca52824_009717</name>
</gene>
<comment type="caution">
    <text evidence="1">The sequence shown here is derived from an EMBL/GenBank/DDBJ whole genome shotgun (WGS) entry which is preliminary data.</text>
</comment>
<dbReference type="Proteomes" id="UP000886595">
    <property type="component" value="Unassembled WGS sequence"/>
</dbReference>
<dbReference type="AlphaFoldDB" id="A0A8X7WC82"/>